<comment type="subcellular location">
    <subcellularLocation>
        <location evidence="1">Membrane</location>
        <topology evidence="1">Multi-pass membrane protein</topology>
    </subcellularLocation>
</comment>
<gene>
    <name evidence="6" type="ORF">LWI28_020411</name>
</gene>
<feature type="transmembrane region" description="Helical" evidence="5">
    <location>
        <begin position="72"/>
        <end position="94"/>
    </location>
</feature>
<keyword evidence="4 5" id="KW-0472">Membrane</keyword>
<dbReference type="Proteomes" id="UP001064489">
    <property type="component" value="Chromosome 5"/>
</dbReference>
<protein>
    <submittedName>
        <fullName evidence="6">Uncharacterized protein</fullName>
    </submittedName>
</protein>
<dbReference type="GO" id="GO:0016020">
    <property type="term" value="C:membrane"/>
    <property type="evidence" value="ECO:0007669"/>
    <property type="project" value="UniProtKB-SubCell"/>
</dbReference>
<evidence type="ECO:0000256" key="4">
    <source>
        <dbReference type="ARBA" id="ARBA00023136"/>
    </source>
</evidence>
<name>A0AAD5NSV5_ACENE</name>
<feature type="transmembrane region" description="Helical" evidence="5">
    <location>
        <begin position="15"/>
        <end position="35"/>
    </location>
</feature>
<evidence type="ECO:0000313" key="7">
    <source>
        <dbReference type="Proteomes" id="UP001064489"/>
    </source>
</evidence>
<evidence type="ECO:0000256" key="3">
    <source>
        <dbReference type="ARBA" id="ARBA00022989"/>
    </source>
</evidence>
<feature type="transmembrane region" description="Helical" evidence="5">
    <location>
        <begin position="47"/>
        <end position="66"/>
    </location>
</feature>
<comment type="caution">
    <text evidence="6">The sequence shown here is derived from an EMBL/GenBank/DDBJ whole genome shotgun (WGS) entry which is preliminary data.</text>
</comment>
<feature type="transmembrane region" description="Helical" evidence="5">
    <location>
        <begin position="106"/>
        <end position="125"/>
    </location>
</feature>
<reference evidence="6" key="1">
    <citation type="journal article" date="2022" name="Plant J.">
        <title>Strategies of tolerance reflected in two North American maple genomes.</title>
        <authorList>
            <person name="McEvoy S.L."/>
            <person name="Sezen U.U."/>
            <person name="Trouern-Trend A."/>
            <person name="McMahon S.M."/>
            <person name="Schaberg P.G."/>
            <person name="Yang J."/>
            <person name="Wegrzyn J.L."/>
            <person name="Swenson N.G."/>
        </authorList>
    </citation>
    <scope>NUCLEOTIDE SEQUENCE</scope>
    <source>
        <strain evidence="6">91603</strain>
    </source>
</reference>
<evidence type="ECO:0000313" key="6">
    <source>
        <dbReference type="EMBL" id="KAI9177896.1"/>
    </source>
</evidence>
<dbReference type="SUPFAM" id="SSF103473">
    <property type="entry name" value="MFS general substrate transporter"/>
    <property type="match status" value="1"/>
</dbReference>
<dbReference type="PANTHER" id="PTHR21576:SF44">
    <property type="entry name" value="MAJOR FACILITATOR SUPERFAMILY PROTEIN"/>
    <property type="match status" value="1"/>
</dbReference>
<evidence type="ECO:0000256" key="2">
    <source>
        <dbReference type="ARBA" id="ARBA00022692"/>
    </source>
</evidence>
<dbReference type="PANTHER" id="PTHR21576">
    <property type="entry name" value="UNCHARACTERIZED NODULIN-LIKE PROTEIN"/>
    <property type="match status" value="1"/>
</dbReference>
<dbReference type="InterPro" id="IPR036259">
    <property type="entry name" value="MFS_trans_sf"/>
</dbReference>
<keyword evidence="3 5" id="KW-1133">Transmembrane helix</keyword>
<evidence type="ECO:0000256" key="1">
    <source>
        <dbReference type="ARBA" id="ARBA00004141"/>
    </source>
</evidence>
<reference evidence="6" key="2">
    <citation type="submission" date="2023-02" db="EMBL/GenBank/DDBJ databases">
        <authorList>
            <person name="Swenson N.G."/>
            <person name="Wegrzyn J.L."/>
            <person name="Mcevoy S.L."/>
        </authorList>
    </citation>
    <scope>NUCLEOTIDE SEQUENCE</scope>
    <source>
        <strain evidence="6">91603</strain>
        <tissue evidence="6">Leaf</tissue>
    </source>
</reference>
<evidence type="ECO:0000256" key="5">
    <source>
        <dbReference type="SAM" id="Phobius"/>
    </source>
</evidence>
<dbReference type="EMBL" id="JAJSOW010000102">
    <property type="protein sequence ID" value="KAI9177896.1"/>
    <property type="molecule type" value="Genomic_DNA"/>
</dbReference>
<keyword evidence="7" id="KW-1185">Reference proteome</keyword>
<keyword evidence="2 5" id="KW-0812">Transmembrane</keyword>
<sequence length="299" mass="33743">MGRISLSQGFTNTHIYVSIISIWNFLGRVGGGYFSEIIVRKFAYPRPVTMAMIQAIMAFAFVYYAMDWPGQIYIVTVMIGIGLGAQWAIAPASAPHVNFSNRNHDSLIGSCIFAIGVLIDFSTTLTREQHLHQHISWWQVFLTSSRHGWNVAKLSQVLAPVDVEAVLTIPTSWNGGHDTIRWHYDKTGEYMVNSGYRLAIEEHSQASVFNPTFSCLNDIPSMENLWKKNIVKNTSFNRSNSQVESFSHAIFGCKVAKSSWLCTNFLNHIVKLRNFLVMEVFIAMATKFPNDLGQMCMIS</sequence>
<accession>A0AAD5NSV5</accession>
<proteinExistence type="predicted"/>
<organism evidence="6 7">
    <name type="scientific">Acer negundo</name>
    <name type="common">Box elder</name>
    <dbReference type="NCBI Taxonomy" id="4023"/>
    <lineage>
        <taxon>Eukaryota</taxon>
        <taxon>Viridiplantae</taxon>
        <taxon>Streptophyta</taxon>
        <taxon>Embryophyta</taxon>
        <taxon>Tracheophyta</taxon>
        <taxon>Spermatophyta</taxon>
        <taxon>Magnoliopsida</taxon>
        <taxon>eudicotyledons</taxon>
        <taxon>Gunneridae</taxon>
        <taxon>Pentapetalae</taxon>
        <taxon>rosids</taxon>
        <taxon>malvids</taxon>
        <taxon>Sapindales</taxon>
        <taxon>Sapindaceae</taxon>
        <taxon>Hippocastanoideae</taxon>
        <taxon>Acereae</taxon>
        <taxon>Acer</taxon>
    </lineage>
</organism>
<dbReference type="AlphaFoldDB" id="A0AAD5NSV5"/>